<dbReference type="Proteomes" id="UP000289152">
    <property type="component" value="Unassembled WGS sequence"/>
</dbReference>
<dbReference type="AlphaFoldDB" id="A0A4Q1BLW8"/>
<sequence>MQSASWSSSAEFRLRGTPPSPESIGSGTSAGEGTCSGVDKSQTPGGYLKNAKAELLEFKDFGWPQGPSKRTPSRSGPAKHNGRSSLGTIIEMGEGNGTPGDDAITTFCTLSSKFSPDDFDSVSGKLHGTVTFGRSSPKISFTADPWGSSLPQSHTVGSANNLGVGGVSRDDTSQFTSPLYADNHPYLGLQSNW</sequence>
<feature type="compositionally biased region" description="Polar residues" evidence="1">
    <location>
        <begin position="1"/>
        <end position="10"/>
    </location>
</feature>
<dbReference type="InParanoid" id="A0A4Q1BLW8"/>
<accession>A0A4Q1BLW8</accession>
<protein>
    <submittedName>
        <fullName evidence="2">Uncharacterized protein</fullName>
    </submittedName>
</protein>
<name>A0A4Q1BLW8_TREME</name>
<feature type="region of interest" description="Disordered" evidence="1">
    <location>
        <begin position="60"/>
        <end position="90"/>
    </location>
</feature>
<keyword evidence="3" id="KW-1185">Reference proteome</keyword>
<dbReference type="VEuPathDB" id="FungiDB:TREMEDRAFT_64784"/>
<evidence type="ECO:0000313" key="2">
    <source>
        <dbReference type="EMBL" id="RXK38799.1"/>
    </source>
</evidence>
<feature type="compositionally biased region" description="Polar residues" evidence="1">
    <location>
        <begin position="152"/>
        <end position="161"/>
    </location>
</feature>
<dbReference type="EMBL" id="SDIL01000042">
    <property type="protein sequence ID" value="RXK38799.1"/>
    <property type="molecule type" value="Genomic_DNA"/>
</dbReference>
<proteinExistence type="predicted"/>
<reference evidence="2 3" key="1">
    <citation type="submission" date="2016-06" db="EMBL/GenBank/DDBJ databases">
        <title>Evolution of pathogenesis and genome organization in the Tremellales.</title>
        <authorList>
            <person name="Cuomo C."/>
            <person name="Litvintseva A."/>
            <person name="Heitman J."/>
            <person name="Chen Y."/>
            <person name="Sun S."/>
            <person name="Springer D."/>
            <person name="Dromer F."/>
            <person name="Young S."/>
            <person name="Zeng Q."/>
            <person name="Chapman S."/>
            <person name="Gujja S."/>
            <person name="Saif S."/>
            <person name="Birren B."/>
        </authorList>
    </citation>
    <scope>NUCLEOTIDE SEQUENCE [LARGE SCALE GENOMIC DNA]</scope>
    <source>
        <strain evidence="2 3">ATCC 28783</strain>
    </source>
</reference>
<organism evidence="2 3">
    <name type="scientific">Tremella mesenterica</name>
    <name type="common">Jelly fungus</name>
    <dbReference type="NCBI Taxonomy" id="5217"/>
    <lineage>
        <taxon>Eukaryota</taxon>
        <taxon>Fungi</taxon>
        <taxon>Dikarya</taxon>
        <taxon>Basidiomycota</taxon>
        <taxon>Agaricomycotina</taxon>
        <taxon>Tremellomycetes</taxon>
        <taxon>Tremellales</taxon>
        <taxon>Tremellaceae</taxon>
        <taxon>Tremella</taxon>
    </lineage>
</organism>
<gene>
    <name evidence="2" type="ORF">M231_03975</name>
</gene>
<comment type="caution">
    <text evidence="2">The sequence shown here is derived from an EMBL/GenBank/DDBJ whole genome shotgun (WGS) entry which is preliminary data.</text>
</comment>
<feature type="region of interest" description="Disordered" evidence="1">
    <location>
        <begin position="152"/>
        <end position="183"/>
    </location>
</feature>
<feature type="region of interest" description="Disordered" evidence="1">
    <location>
        <begin position="1"/>
        <end position="46"/>
    </location>
</feature>
<evidence type="ECO:0000256" key="1">
    <source>
        <dbReference type="SAM" id="MobiDB-lite"/>
    </source>
</evidence>
<evidence type="ECO:0000313" key="3">
    <source>
        <dbReference type="Proteomes" id="UP000289152"/>
    </source>
</evidence>